<organism evidence="1 2">
    <name type="scientific">Flavobacterium album</name>
    <dbReference type="NCBI Taxonomy" id="2175091"/>
    <lineage>
        <taxon>Bacteria</taxon>
        <taxon>Pseudomonadati</taxon>
        <taxon>Bacteroidota</taxon>
        <taxon>Flavobacteriia</taxon>
        <taxon>Flavobacteriales</taxon>
        <taxon>Flavobacteriaceae</taxon>
        <taxon>Flavobacterium</taxon>
    </lineage>
</organism>
<dbReference type="KEGG" id="falb:HYN59_03180"/>
<accession>A0A2S1QUX4</accession>
<dbReference type="EMBL" id="CP029186">
    <property type="protein sequence ID" value="AWH84176.1"/>
    <property type="molecule type" value="Genomic_DNA"/>
</dbReference>
<reference evidence="1 2" key="1">
    <citation type="submission" date="2018-04" db="EMBL/GenBank/DDBJ databases">
        <title>Genome sequencing of Flavobacterium sp. HYN0059.</title>
        <authorList>
            <person name="Yi H."/>
            <person name="Baek C."/>
        </authorList>
    </citation>
    <scope>NUCLEOTIDE SEQUENCE [LARGE SCALE GENOMIC DNA]</scope>
    <source>
        <strain evidence="1 2">HYN0059</strain>
    </source>
</reference>
<gene>
    <name evidence="1" type="ORF">HYN59_03180</name>
</gene>
<dbReference type="AlphaFoldDB" id="A0A2S1QUX4"/>
<protein>
    <submittedName>
        <fullName evidence="1">Uncharacterized protein</fullName>
    </submittedName>
</protein>
<evidence type="ECO:0000313" key="1">
    <source>
        <dbReference type="EMBL" id="AWH84176.1"/>
    </source>
</evidence>
<proteinExistence type="predicted"/>
<sequence>MKKLSKDDFLNLRRNPEIIPGIHNYCDRWCEKCPKTSHCSVFITEEAFNEINSKEPDASENPFALMENMFEITQSLIEDMAEKHVFDLSGITEDVSVQAENEFEQARNHPLSRKGNDYFKAVDVLLKGNGNYFAETAERQLMIFGEREESKLLTLKESFETIRWYCTLLAAKLHRAMGTYLDDDIDEEFTRDELFGTLKVSFIATQRSMVAWAKVLEYFPDKEDTILPLLVTLEQIYKTIIITFPQTITYKRPGLDD</sequence>
<dbReference type="OrthoDB" id="1114593at2"/>
<dbReference type="RefSeq" id="WP_108776886.1">
    <property type="nucleotide sequence ID" value="NZ_CP029186.1"/>
</dbReference>
<evidence type="ECO:0000313" key="2">
    <source>
        <dbReference type="Proteomes" id="UP000244929"/>
    </source>
</evidence>
<name>A0A2S1QUX4_9FLAO</name>
<dbReference type="Proteomes" id="UP000244929">
    <property type="component" value="Chromosome"/>
</dbReference>
<keyword evidence="2" id="KW-1185">Reference proteome</keyword>